<feature type="transmembrane region" description="Helical" evidence="4">
    <location>
        <begin position="185"/>
        <end position="209"/>
    </location>
</feature>
<feature type="transmembrane region" description="Helical" evidence="4">
    <location>
        <begin position="67"/>
        <end position="86"/>
    </location>
</feature>
<dbReference type="SMART" id="SM00267">
    <property type="entry name" value="GGDEF"/>
    <property type="match status" value="1"/>
</dbReference>
<comment type="catalytic activity">
    <reaction evidence="2">
        <text>2 GTP = 3',3'-c-di-GMP + 2 diphosphate</text>
        <dbReference type="Rhea" id="RHEA:24898"/>
        <dbReference type="ChEBI" id="CHEBI:33019"/>
        <dbReference type="ChEBI" id="CHEBI:37565"/>
        <dbReference type="ChEBI" id="CHEBI:58805"/>
        <dbReference type="EC" id="2.7.7.65"/>
    </reaction>
</comment>
<sequence>MYLDVYTLFFLLGTVMFLVGIALLAVWWPSRSEPGLLYWAVSFFVRLPAIPLLMARGQIADRLSIDLANGFLLAGLGLGWVGTRMFARRRVNIVVAVAPMAIWFAACQVPSIYDEIGYRLFVYSALTAAYSFAIAFEFWRDAVLSGHRLKKWLAALFVVNGSVHLLRAVYGLVTYDSAGLLQRHGYLSMSVFVPLVLVVIGTMIAMAMYREEHLDTLKHDAAHDPLTNVLNRRAFLARAENVLREGLQDGVTVALLMLDLDHFKKVNDSHGHLAGDQVLKQVCARVTGMIRRTDLFGRMGGEEFAALLKVVAPDDAMLVAEKIRKAVRSMAIATDEGDLSVTVSIGVAEQMDDLYGFDEMMRRADAALYAAKLGGRDRVCDYSEGQGHPVPGNTGPVPAVEMVSSPDR</sequence>
<feature type="region of interest" description="Disordered" evidence="3">
    <location>
        <begin position="383"/>
        <end position="408"/>
    </location>
</feature>
<feature type="transmembrane region" description="Helical" evidence="4">
    <location>
        <begin position="93"/>
        <end position="113"/>
    </location>
</feature>
<evidence type="ECO:0000313" key="7">
    <source>
        <dbReference type="Proteomes" id="UP000598467"/>
    </source>
</evidence>
<dbReference type="GO" id="GO:0043709">
    <property type="term" value="P:cell adhesion involved in single-species biofilm formation"/>
    <property type="evidence" value="ECO:0007669"/>
    <property type="project" value="TreeGrafter"/>
</dbReference>
<feature type="transmembrane region" description="Helical" evidence="4">
    <location>
        <begin position="35"/>
        <end position="55"/>
    </location>
</feature>
<dbReference type="RefSeq" id="WP_190290564.1">
    <property type="nucleotide sequence ID" value="NZ_JABFCZ010000006.1"/>
</dbReference>
<dbReference type="EC" id="2.7.7.65" evidence="1"/>
<feature type="transmembrane region" description="Helical" evidence="4">
    <location>
        <begin position="6"/>
        <end position="28"/>
    </location>
</feature>
<protein>
    <recommendedName>
        <fullName evidence="1">diguanylate cyclase</fullName>
        <ecNumber evidence="1">2.7.7.65</ecNumber>
    </recommendedName>
</protein>
<dbReference type="CDD" id="cd01949">
    <property type="entry name" value="GGDEF"/>
    <property type="match status" value="1"/>
</dbReference>
<evidence type="ECO:0000256" key="3">
    <source>
        <dbReference type="SAM" id="MobiDB-lite"/>
    </source>
</evidence>
<organism evidence="6 7">
    <name type="scientific">Roseibium aggregatum</name>
    <dbReference type="NCBI Taxonomy" id="187304"/>
    <lineage>
        <taxon>Bacteria</taxon>
        <taxon>Pseudomonadati</taxon>
        <taxon>Pseudomonadota</taxon>
        <taxon>Alphaproteobacteria</taxon>
        <taxon>Hyphomicrobiales</taxon>
        <taxon>Stappiaceae</taxon>
        <taxon>Roseibium</taxon>
    </lineage>
</organism>
<accession>A0A926S590</accession>
<keyword evidence="4" id="KW-0472">Membrane</keyword>
<dbReference type="InterPro" id="IPR029787">
    <property type="entry name" value="Nucleotide_cyclase"/>
</dbReference>
<evidence type="ECO:0000256" key="1">
    <source>
        <dbReference type="ARBA" id="ARBA00012528"/>
    </source>
</evidence>
<comment type="caution">
    <text evidence="6">The sequence shown here is derived from an EMBL/GenBank/DDBJ whole genome shotgun (WGS) entry which is preliminary data.</text>
</comment>
<proteinExistence type="predicted"/>
<dbReference type="PANTHER" id="PTHR45138">
    <property type="entry name" value="REGULATORY COMPONENTS OF SENSORY TRANSDUCTION SYSTEM"/>
    <property type="match status" value="1"/>
</dbReference>
<keyword evidence="4" id="KW-0812">Transmembrane</keyword>
<name>A0A926S590_9HYPH</name>
<dbReference type="PROSITE" id="PS50887">
    <property type="entry name" value="GGDEF"/>
    <property type="match status" value="1"/>
</dbReference>
<feature type="domain" description="GGDEF" evidence="5">
    <location>
        <begin position="251"/>
        <end position="384"/>
    </location>
</feature>
<dbReference type="GO" id="GO:0052621">
    <property type="term" value="F:diguanylate cyclase activity"/>
    <property type="evidence" value="ECO:0007669"/>
    <property type="project" value="UniProtKB-EC"/>
</dbReference>
<dbReference type="Pfam" id="PF00990">
    <property type="entry name" value="GGDEF"/>
    <property type="match status" value="1"/>
</dbReference>
<feature type="transmembrane region" description="Helical" evidence="4">
    <location>
        <begin position="152"/>
        <end position="173"/>
    </location>
</feature>
<keyword evidence="4" id="KW-1133">Transmembrane helix</keyword>
<gene>
    <name evidence="6" type="ORF">HK439_06420</name>
</gene>
<evidence type="ECO:0000256" key="2">
    <source>
        <dbReference type="ARBA" id="ARBA00034247"/>
    </source>
</evidence>
<evidence type="ECO:0000256" key="4">
    <source>
        <dbReference type="SAM" id="Phobius"/>
    </source>
</evidence>
<dbReference type="GO" id="GO:0005886">
    <property type="term" value="C:plasma membrane"/>
    <property type="evidence" value="ECO:0007669"/>
    <property type="project" value="TreeGrafter"/>
</dbReference>
<reference evidence="6" key="1">
    <citation type="submission" date="2020-05" db="EMBL/GenBank/DDBJ databases">
        <title>Identification of trans-AT polyketide cluster in two marine bacteria, producers of a novel glutaramide-containing polyketide sesbanimide D and analogs.</title>
        <authorList>
            <person name="Kacar D."/>
            <person name="Rodriguez P."/>
            <person name="Canedo L."/>
            <person name="Gonzalez E."/>
            <person name="Galan B."/>
            <person name="De La Calle F."/>
            <person name="Garcia J.L."/>
        </authorList>
    </citation>
    <scope>NUCLEOTIDE SEQUENCE</scope>
    <source>
        <strain evidence="6">PHM038</strain>
    </source>
</reference>
<evidence type="ECO:0000313" key="6">
    <source>
        <dbReference type="EMBL" id="MBD1545890.1"/>
    </source>
</evidence>
<dbReference type="InterPro" id="IPR043128">
    <property type="entry name" value="Rev_trsase/Diguanyl_cyclase"/>
</dbReference>
<dbReference type="Gene3D" id="3.30.70.270">
    <property type="match status" value="1"/>
</dbReference>
<feature type="transmembrane region" description="Helical" evidence="4">
    <location>
        <begin position="119"/>
        <end position="140"/>
    </location>
</feature>
<dbReference type="FunFam" id="3.30.70.270:FF:000001">
    <property type="entry name" value="Diguanylate cyclase domain protein"/>
    <property type="match status" value="1"/>
</dbReference>
<dbReference type="AlphaFoldDB" id="A0A926S590"/>
<dbReference type="GO" id="GO:1902201">
    <property type="term" value="P:negative regulation of bacterial-type flagellum-dependent cell motility"/>
    <property type="evidence" value="ECO:0007669"/>
    <property type="project" value="TreeGrafter"/>
</dbReference>
<evidence type="ECO:0000259" key="5">
    <source>
        <dbReference type="PROSITE" id="PS50887"/>
    </source>
</evidence>
<dbReference type="EMBL" id="JABFCZ010000006">
    <property type="protein sequence ID" value="MBD1545890.1"/>
    <property type="molecule type" value="Genomic_DNA"/>
</dbReference>
<dbReference type="SUPFAM" id="SSF55073">
    <property type="entry name" value="Nucleotide cyclase"/>
    <property type="match status" value="1"/>
</dbReference>
<dbReference type="InterPro" id="IPR000160">
    <property type="entry name" value="GGDEF_dom"/>
</dbReference>
<dbReference type="PANTHER" id="PTHR45138:SF9">
    <property type="entry name" value="DIGUANYLATE CYCLASE DGCM-RELATED"/>
    <property type="match status" value="1"/>
</dbReference>
<dbReference type="NCBIfam" id="TIGR00254">
    <property type="entry name" value="GGDEF"/>
    <property type="match status" value="1"/>
</dbReference>
<dbReference type="InterPro" id="IPR050469">
    <property type="entry name" value="Diguanylate_Cyclase"/>
</dbReference>
<dbReference type="Proteomes" id="UP000598467">
    <property type="component" value="Unassembled WGS sequence"/>
</dbReference>